<keyword evidence="3" id="KW-0804">Transcription</keyword>
<dbReference type="PROSITE" id="PS50043">
    <property type="entry name" value="HTH_LUXR_2"/>
    <property type="match status" value="1"/>
</dbReference>
<name>A0A4R0P9F1_9SPHI</name>
<dbReference type="GO" id="GO:0006355">
    <property type="term" value="P:regulation of DNA-templated transcription"/>
    <property type="evidence" value="ECO:0007669"/>
    <property type="project" value="InterPro"/>
</dbReference>
<dbReference type="SMART" id="SM00421">
    <property type="entry name" value="HTH_LUXR"/>
    <property type="match status" value="1"/>
</dbReference>
<dbReference type="CDD" id="cd06170">
    <property type="entry name" value="LuxR_C_like"/>
    <property type="match status" value="1"/>
</dbReference>
<evidence type="ECO:0000259" key="4">
    <source>
        <dbReference type="PROSITE" id="PS50043"/>
    </source>
</evidence>
<organism evidence="5 6">
    <name type="scientific">Pedobacter frigidisoli</name>
    <dbReference type="NCBI Taxonomy" id="2530455"/>
    <lineage>
        <taxon>Bacteria</taxon>
        <taxon>Pseudomonadati</taxon>
        <taxon>Bacteroidota</taxon>
        <taxon>Sphingobacteriia</taxon>
        <taxon>Sphingobacteriales</taxon>
        <taxon>Sphingobacteriaceae</taxon>
        <taxon>Pedobacter</taxon>
    </lineage>
</organism>
<dbReference type="InterPro" id="IPR036388">
    <property type="entry name" value="WH-like_DNA-bd_sf"/>
</dbReference>
<sequence>MYAPNIKQKINDGISQLEAIADKIPAVVLLHNIKDGAVVWISNTGLKQLNISLAEITKLSAEEYYERFFNAEDAKDYVPKILTLIENNNDEEICTFFQQVRFSANGDYNWHMASTKIFLRDDDGTPLLTITTAVPIDAMHHMATKASRLLDENNFLRKNFKTFSTLSAREQEVLGLMALGKSSIDTAQQLFIAQSTVETHRKNIKQKLNTNSYYELCEYARAFDLI</sequence>
<evidence type="ECO:0000313" key="5">
    <source>
        <dbReference type="EMBL" id="TCD12697.1"/>
    </source>
</evidence>
<accession>A0A4R0P9F1</accession>
<dbReference type="OrthoDB" id="965844at2"/>
<evidence type="ECO:0000256" key="2">
    <source>
        <dbReference type="ARBA" id="ARBA00023125"/>
    </source>
</evidence>
<dbReference type="AlphaFoldDB" id="A0A4R0P9F1"/>
<protein>
    <submittedName>
        <fullName evidence="5">LuxR family transcriptional regulator</fullName>
    </submittedName>
</protein>
<dbReference type="InterPro" id="IPR016032">
    <property type="entry name" value="Sig_transdc_resp-reg_C-effctor"/>
</dbReference>
<dbReference type="SUPFAM" id="SSF46894">
    <property type="entry name" value="C-terminal effector domain of the bipartite response regulators"/>
    <property type="match status" value="1"/>
</dbReference>
<comment type="caution">
    <text evidence="5">The sequence shown here is derived from an EMBL/GenBank/DDBJ whole genome shotgun (WGS) entry which is preliminary data.</text>
</comment>
<keyword evidence="2" id="KW-0238">DNA-binding</keyword>
<reference evidence="5 6" key="1">
    <citation type="submission" date="2019-02" db="EMBL/GenBank/DDBJ databases">
        <title>Pedobacter sp. RP-3-11 sp. nov., isolated from Arctic soil.</title>
        <authorList>
            <person name="Dahal R.H."/>
        </authorList>
    </citation>
    <scope>NUCLEOTIDE SEQUENCE [LARGE SCALE GENOMIC DNA]</scope>
    <source>
        <strain evidence="5 6">RP-3-11</strain>
    </source>
</reference>
<keyword evidence="6" id="KW-1185">Reference proteome</keyword>
<dbReference type="Gene3D" id="1.10.10.10">
    <property type="entry name" value="Winged helix-like DNA-binding domain superfamily/Winged helix DNA-binding domain"/>
    <property type="match status" value="1"/>
</dbReference>
<dbReference type="EMBL" id="SJSN01000001">
    <property type="protein sequence ID" value="TCD12697.1"/>
    <property type="molecule type" value="Genomic_DNA"/>
</dbReference>
<dbReference type="PANTHER" id="PTHR44688:SF16">
    <property type="entry name" value="DNA-BINDING TRANSCRIPTIONAL ACTIVATOR DEVR_DOSR"/>
    <property type="match status" value="1"/>
</dbReference>
<dbReference type="InterPro" id="IPR000792">
    <property type="entry name" value="Tscrpt_reg_LuxR_C"/>
</dbReference>
<gene>
    <name evidence="5" type="ORF">EZ449_01240</name>
</gene>
<dbReference type="Proteomes" id="UP000291485">
    <property type="component" value="Unassembled WGS sequence"/>
</dbReference>
<dbReference type="Pfam" id="PF00196">
    <property type="entry name" value="GerE"/>
    <property type="match status" value="1"/>
</dbReference>
<evidence type="ECO:0000313" key="6">
    <source>
        <dbReference type="Proteomes" id="UP000291485"/>
    </source>
</evidence>
<dbReference type="RefSeq" id="WP_131556132.1">
    <property type="nucleotide sequence ID" value="NZ_SJSN01000001.1"/>
</dbReference>
<feature type="domain" description="HTH luxR-type" evidence="4">
    <location>
        <begin position="159"/>
        <end position="224"/>
    </location>
</feature>
<dbReference type="PRINTS" id="PR00038">
    <property type="entry name" value="HTHLUXR"/>
</dbReference>
<evidence type="ECO:0000256" key="1">
    <source>
        <dbReference type="ARBA" id="ARBA00023015"/>
    </source>
</evidence>
<evidence type="ECO:0000256" key="3">
    <source>
        <dbReference type="ARBA" id="ARBA00023163"/>
    </source>
</evidence>
<keyword evidence="1" id="KW-0805">Transcription regulation</keyword>
<dbReference type="GO" id="GO:0003677">
    <property type="term" value="F:DNA binding"/>
    <property type="evidence" value="ECO:0007669"/>
    <property type="project" value="UniProtKB-KW"/>
</dbReference>
<dbReference type="PANTHER" id="PTHR44688">
    <property type="entry name" value="DNA-BINDING TRANSCRIPTIONAL ACTIVATOR DEVR_DOSR"/>
    <property type="match status" value="1"/>
</dbReference>
<proteinExistence type="predicted"/>